<keyword evidence="1" id="KW-0472">Membrane</keyword>
<evidence type="ECO:0000313" key="2">
    <source>
        <dbReference type="EMBL" id="MFC3686849.1"/>
    </source>
</evidence>
<dbReference type="EMBL" id="JBHRWW010000001">
    <property type="protein sequence ID" value="MFC3686849.1"/>
    <property type="molecule type" value="Genomic_DNA"/>
</dbReference>
<sequence>MSGAGRVHGVGRMDGAGRVDGVGPTVSALVPRAVLVGGAVLGVLAQTLGRDLPVAAALPVVLALVAAARPALPAAWLAVAGLGALAVLGGGGVDGRDAATVLAVHLVHVGASLAAVLPSGTRVEVAALVPSWRRFLLVQALSQAVVVLAVVLPAVLPALQPGAAAPVSLGR</sequence>
<feature type="transmembrane region" description="Helical" evidence="1">
    <location>
        <begin position="137"/>
        <end position="159"/>
    </location>
</feature>
<evidence type="ECO:0000256" key="1">
    <source>
        <dbReference type="SAM" id="Phobius"/>
    </source>
</evidence>
<proteinExistence type="predicted"/>
<dbReference type="RefSeq" id="WP_376983634.1">
    <property type="nucleotide sequence ID" value="NZ_JBHRWW010000001.1"/>
</dbReference>
<dbReference type="Proteomes" id="UP001595685">
    <property type="component" value="Unassembled WGS sequence"/>
</dbReference>
<reference evidence="3" key="1">
    <citation type="journal article" date="2019" name="Int. J. Syst. Evol. Microbiol.">
        <title>The Global Catalogue of Microorganisms (GCM) 10K type strain sequencing project: providing services to taxonomists for standard genome sequencing and annotation.</title>
        <authorList>
            <consortium name="The Broad Institute Genomics Platform"/>
            <consortium name="The Broad Institute Genome Sequencing Center for Infectious Disease"/>
            <person name="Wu L."/>
            <person name="Ma J."/>
        </authorList>
    </citation>
    <scope>NUCLEOTIDE SEQUENCE [LARGE SCALE GENOMIC DNA]</scope>
    <source>
        <strain evidence="3">NCAIM B.02333</strain>
    </source>
</reference>
<name>A0ABV7WAQ2_9MICO</name>
<accession>A0ABV7WAQ2</accession>
<evidence type="ECO:0000313" key="3">
    <source>
        <dbReference type="Proteomes" id="UP001595685"/>
    </source>
</evidence>
<protein>
    <submittedName>
        <fullName evidence="2">Uncharacterized protein</fullName>
    </submittedName>
</protein>
<keyword evidence="1" id="KW-1133">Transmembrane helix</keyword>
<organism evidence="2 3">
    <name type="scientific">Aquipuribacter hungaricus</name>
    <dbReference type="NCBI Taxonomy" id="545624"/>
    <lineage>
        <taxon>Bacteria</taxon>
        <taxon>Bacillati</taxon>
        <taxon>Actinomycetota</taxon>
        <taxon>Actinomycetes</taxon>
        <taxon>Micrococcales</taxon>
        <taxon>Intrasporangiaceae</taxon>
        <taxon>Aquipuribacter</taxon>
    </lineage>
</organism>
<feature type="transmembrane region" description="Helical" evidence="1">
    <location>
        <begin position="26"/>
        <end position="45"/>
    </location>
</feature>
<comment type="caution">
    <text evidence="2">The sequence shown here is derived from an EMBL/GenBank/DDBJ whole genome shotgun (WGS) entry which is preliminary data.</text>
</comment>
<feature type="transmembrane region" description="Helical" evidence="1">
    <location>
        <begin position="74"/>
        <end position="91"/>
    </location>
</feature>
<feature type="transmembrane region" description="Helical" evidence="1">
    <location>
        <begin position="52"/>
        <end position="68"/>
    </location>
</feature>
<gene>
    <name evidence="2" type="ORF">ACFOLH_00665</name>
</gene>
<keyword evidence="1" id="KW-0812">Transmembrane</keyword>
<keyword evidence="3" id="KW-1185">Reference proteome</keyword>